<comment type="similarity">
    <text evidence="2">Belongs to the glutamate-gated ion channel (TC 1.A.10.1) family.</text>
</comment>
<dbReference type="PANTHER" id="PTHR18966">
    <property type="entry name" value="IONOTROPIC GLUTAMATE RECEPTOR"/>
    <property type="match status" value="1"/>
</dbReference>
<feature type="transmembrane region" description="Helical" evidence="13">
    <location>
        <begin position="88"/>
        <end position="112"/>
    </location>
</feature>
<dbReference type="EMBL" id="JADFTS010000009">
    <property type="protein sequence ID" value="KAF9590829.1"/>
    <property type="molecule type" value="Genomic_DNA"/>
</dbReference>
<dbReference type="OrthoDB" id="5984008at2759"/>
<evidence type="ECO:0000259" key="14">
    <source>
        <dbReference type="Pfam" id="PF00060"/>
    </source>
</evidence>
<evidence type="ECO:0000256" key="9">
    <source>
        <dbReference type="ARBA" id="ARBA00023170"/>
    </source>
</evidence>
<dbReference type="GO" id="GO:0015276">
    <property type="term" value="F:ligand-gated monoatomic ion channel activity"/>
    <property type="evidence" value="ECO:0007669"/>
    <property type="project" value="InterPro"/>
</dbReference>
<keyword evidence="16" id="KW-1185">Reference proteome</keyword>
<evidence type="ECO:0000256" key="11">
    <source>
        <dbReference type="ARBA" id="ARBA00023286"/>
    </source>
</evidence>
<evidence type="ECO:0000313" key="15">
    <source>
        <dbReference type="EMBL" id="KAF9590829.1"/>
    </source>
</evidence>
<evidence type="ECO:0000256" key="5">
    <source>
        <dbReference type="ARBA" id="ARBA00022729"/>
    </source>
</evidence>
<protein>
    <recommendedName>
        <fullName evidence="14">Ionotropic glutamate receptor C-terminal domain-containing protein</fullName>
    </recommendedName>
</protein>
<evidence type="ECO:0000256" key="6">
    <source>
        <dbReference type="ARBA" id="ARBA00022989"/>
    </source>
</evidence>
<evidence type="ECO:0000256" key="10">
    <source>
        <dbReference type="ARBA" id="ARBA00023180"/>
    </source>
</evidence>
<keyword evidence="9" id="KW-0675">Receptor</keyword>
<dbReference type="Pfam" id="PF00060">
    <property type="entry name" value="Lig_chan"/>
    <property type="match status" value="1"/>
</dbReference>
<keyword evidence="6 13" id="KW-1133">Transmembrane helix</keyword>
<dbReference type="Proteomes" id="UP000631114">
    <property type="component" value="Unassembled WGS sequence"/>
</dbReference>
<dbReference type="FunFam" id="1.10.287.70:FF:000037">
    <property type="entry name" value="Glutamate receptor"/>
    <property type="match status" value="1"/>
</dbReference>
<accession>A0A835LGD3</accession>
<keyword evidence="7" id="KW-0406">Ion transport</keyword>
<evidence type="ECO:0000256" key="4">
    <source>
        <dbReference type="ARBA" id="ARBA00022692"/>
    </source>
</evidence>
<dbReference type="InterPro" id="IPR015683">
    <property type="entry name" value="Ionotropic_Glu_rcpt"/>
</dbReference>
<proteinExistence type="inferred from homology"/>
<feature type="domain" description="Ionotropic glutamate receptor C-terminal" evidence="14">
    <location>
        <begin position="26"/>
        <end position="131"/>
    </location>
</feature>
<evidence type="ECO:0000256" key="2">
    <source>
        <dbReference type="ARBA" id="ARBA00008685"/>
    </source>
</evidence>
<keyword evidence="3" id="KW-0813">Transport</keyword>
<evidence type="ECO:0000256" key="1">
    <source>
        <dbReference type="ARBA" id="ARBA00004141"/>
    </source>
</evidence>
<dbReference type="InterPro" id="IPR001320">
    <property type="entry name" value="Iontro_rcpt_C"/>
</dbReference>
<comment type="subcellular location">
    <subcellularLocation>
        <location evidence="1">Membrane</location>
        <topology evidence="1">Multi-pass membrane protein</topology>
    </subcellularLocation>
</comment>
<reference evidence="15 16" key="1">
    <citation type="submission" date="2020-10" db="EMBL/GenBank/DDBJ databases">
        <title>The Coptis chinensis genome and diversification of protoberbering-type alkaloids.</title>
        <authorList>
            <person name="Wang B."/>
            <person name="Shu S."/>
            <person name="Song C."/>
            <person name="Liu Y."/>
        </authorList>
    </citation>
    <scope>NUCLEOTIDE SEQUENCE [LARGE SCALE GENOMIC DNA]</scope>
    <source>
        <strain evidence="15">HL-2020</strain>
        <tissue evidence="15">Leaf</tissue>
    </source>
</reference>
<keyword evidence="10" id="KW-0325">Glycoprotein</keyword>
<evidence type="ECO:0000256" key="7">
    <source>
        <dbReference type="ARBA" id="ARBA00023065"/>
    </source>
</evidence>
<dbReference type="Gene3D" id="1.10.287.70">
    <property type="match status" value="1"/>
</dbReference>
<comment type="caution">
    <text evidence="15">The sequence shown here is derived from an EMBL/GenBank/DDBJ whole genome shotgun (WGS) entry which is preliminary data.</text>
</comment>
<name>A0A835LGD3_9MAGN</name>
<feature type="transmembrane region" description="Helical" evidence="13">
    <location>
        <begin position="20"/>
        <end position="46"/>
    </location>
</feature>
<dbReference type="AlphaFoldDB" id="A0A835LGD3"/>
<dbReference type="GO" id="GO:0016020">
    <property type="term" value="C:membrane"/>
    <property type="evidence" value="ECO:0007669"/>
    <property type="project" value="UniProtKB-SubCell"/>
</dbReference>
<keyword evidence="5" id="KW-0732">Signal</keyword>
<keyword evidence="4 13" id="KW-0812">Transmembrane</keyword>
<keyword evidence="11" id="KW-1071">Ligand-gated ion channel</keyword>
<keyword evidence="12" id="KW-0407">Ion channel</keyword>
<keyword evidence="8 13" id="KW-0472">Membrane</keyword>
<sequence>MSSLCFKCRKKYLQCLIWVFLKPFTVEMWCVTGAFLIVIGVVIWILKHRINDDFRGPPRQQIITMFLFSFSTLFKTNQGDIVSTVRRMVMMVWLFLLMVVTSSYTASLTSILTVEQLSSPITGIDSLIASNQPIGYQNGSFVKGYLTKSLNIHSGDC</sequence>
<organism evidence="15 16">
    <name type="scientific">Coptis chinensis</name>
    <dbReference type="NCBI Taxonomy" id="261450"/>
    <lineage>
        <taxon>Eukaryota</taxon>
        <taxon>Viridiplantae</taxon>
        <taxon>Streptophyta</taxon>
        <taxon>Embryophyta</taxon>
        <taxon>Tracheophyta</taxon>
        <taxon>Spermatophyta</taxon>
        <taxon>Magnoliopsida</taxon>
        <taxon>Ranunculales</taxon>
        <taxon>Ranunculaceae</taxon>
        <taxon>Coptidoideae</taxon>
        <taxon>Coptis</taxon>
    </lineage>
</organism>
<evidence type="ECO:0000256" key="12">
    <source>
        <dbReference type="ARBA" id="ARBA00023303"/>
    </source>
</evidence>
<evidence type="ECO:0000313" key="16">
    <source>
        <dbReference type="Proteomes" id="UP000631114"/>
    </source>
</evidence>
<gene>
    <name evidence="15" type="ORF">IFM89_038701</name>
</gene>
<evidence type="ECO:0000256" key="3">
    <source>
        <dbReference type="ARBA" id="ARBA00022448"/>
    </source>
</evidence>
<evidence type="ECO:0000256" key="8">
    <source>
        <dbReference type="ARBA" id="ARBA00023136"/>
    </source>
</evidence>
<evidence type="ECO:0000256" key="13">
    <source>
        <dbReference type="SAM" id="Phobius"/>
    </source>
</evidence>